<dbReference type="RefSeq" id="WP_254083985.1">
    <property type="nucleotide sequence ID" value="NZ_JAHESE010000006.1"/>
</dbReference>
<proteinExistence type="predicted"/>
<comment type="caution">
    <text evidence="3">The sequence shown here is derived from an EMBL/GenBank/DDBJ whole genome shotgun (WGS) entry which is preliminary data.</text>
</comment>
<dbReference type="EMBL" id="JAHESE010000006">
    <property type="protein sequence ID" value="MBT1708393.1"/>
    <property type="molecule type" value="Genomic_DNA"/>
</dbReference>
<sequence>MAYLAKRHANYTRCFRSFLIGICIASVFTAGVLYVRHIQTRQISENVAQLSRSAKIANGSDRFQRNFRRMAGGLRNYLSTGNVTSRHIYEEAVADNNMVLHELGTVVPDGSEQKILLDDIRELQQYWIDEVASPLLKVREAIVDEQGERYFQELCRQKQVRKLEVDVGLSLQRKFSDLLLHTREAYLSGPAN</sequence>
<keyword evidence="1" id="KW-0812">Transmembrane</keyword>
<dbReference type="InterPro" id="IPR007891">
    <property type="entry name" value="CHASE3"/>
</dbReference>
<evidence type="ECO:0000259" key="2">
    <source>
        <dbReference type="Pfam" id="PF05227"/>
    </source>
</evidence>
<dbReference type="Pfam" id="PF05227">
    <property type="entry name" value="CHASE3"/>
    <property type="match status" value="1"/>
</dbReference>
<reference evidence="3 4" key="1">
    <citation type="submission" date="2021-05" db="EMBL/GenBank/DDBJ databases">
        <title>A Polyphasic approach of four new species of the genus Ohtaekwangia: Ohtaekwangia histidinii sp. nov., Ohtaekwangia cretensis sp. nov., Ohtaekwangia indiensis sp. nov., Ohtaekwangia reichenbachii sp. nov. from diverse environment.</title>
        <authorList>
            <person name="Octaviana S."/>
        </authorList>
    </citation>
    <scope>NUCLEOTIDE SEQUENCE [LARGE SCALE GENOMIC DNA]</scope>
    <source>
        <strain evidence="3 4">PWU5</strain>
    </source>
</reference>
<evidence type="ECO:0000313" key="3">
    <source>
        <dbReference type="EMBL" id="MBT1708393.1"/>
    </source>
</evidence>
<evidence type="ECO:0000256" key="1">
    <source>
        <dbReference type="SAM" id="Phobius"/>
    </source>
</evidence>
<keyword evidence="1" id="KW-1133">Transmembrane helix</keyword>
<feature type="domain" description="CHASE3" evidence="2">
    <location>
        <begin position="49"/>
        <end position="141"/>
    </location>
</feature>
<keyword evidence="4" id="KW-1185">Reference proteome</keyword>
<dbReference type="Proteomes" id="UP001319080">
    <property type="component" value="Unassembled WGS sequence"/>
</dbReference>
<evidence type="ECO:0000313" key="4">
    <source>
        <dbReference type="Proteomes" id="UP001319080"/>
    </source>
</evidence>
<keyword evidence="1" id="KW-0472">Membrane</keyword>
<accession>A0AAP2DY88</accession>
<protein>
    <submittedName>
        <fullName evidence="3">CHASE3 domain-containing protein</fullName>
    </submittedName>
</protein>
<name>A0AAP2DY88_9BACT</name>
<dbReference type="AlphaFoldDB" id="A0AAP2DY88"/>
<gene>
    <name evidence="3" type="ORF">KK062_09170</name>
</gene>
<organism evidence="3 4">
    <name type="scientific">Dawidia cretensis</name>
    <dbReference type="NCBI Taxonomy" id="2782350"/>
    <lineage>
        <taxon>Bacteria</taxon>
        <taxon>Pseudomonadati</taxon>
        <taxon>Bacteroidota</taxon>
        <taxon>Cytophagia</taxon>
        <taxon>Cytophagales</taxon>
        <taxon>Chryseotaleaceae</taxon>
        <taxon>Dawidia</taxon>
    </lineage>
</organism>
<feature type="transmembrane region" description="Helical" evidence="1">
    <location>
        <begin position="15"/>
        <end position="35"/>
    </location>
</feature>